<evidence type="ECO:0000313" key="2">
    <source>
        <dbReference type="EMBL" id="PNZ66398.1"/>
    </source>
</evidence>
<accession>A0AAP8PPH2</accession>
<organism evidence="2 3">
    <name type="scientific">Staphylococcus auricularis</name>
    <dbReference type="NCBI Taxonomy" id="29379"/>
    <lineage>
        <taxon>Bacteria</taxon>
        <taxon>Bacillati</taxon>
        <taxon>Bacillota</taxon>
        <taxon>Bacilli</taxon>
        <taxon>Bacillales</taxon>
        <taxon>Staphylococcaceae</taxon>
        <taxon>Staphylococcus</taxon>
    </lineage>
</organism>
<proteinExistence type="predicted"/>
<feature type="domain" description="DUF3885" evidence="1">
    <location>
        <begin position="7"/>
        <end position="56"/>
    </location>
</feature>
<comment type="caution">
    <text evidence="2">The sequence shown here is derived from an EMBL/GenBank/DDBJ whole genome shotgun (WGS) entry which is preliminary data.</text>
</comment>
<evidence type="ECO:0000313" key="3">
    <source>
        <dbReference type="Proteomes" id="UP000242470"/>
    </source>
</evidence>
<reference evidence="2 3" key="1">
    <citation type="submission" date="2017-08" db="EMBL/GenBank/DDBJ databases">
        <title>Draft genome sequences of 64 type strains of genus Staph aureus.</title>
        <authorList>
            <person name="Cole K."/>
            <person name="Golubchik T."/>
            <person name="Russell J."/>
            <person name="Foster D."/>
            <person name="Llewelyn M."/>
            <person name="Wilson D."/>
            <person name="Crook D."/>
            <person name="Paul J."/>
        </authorList>
    </citation>
    <scope>NUCLEOTIDE SEQUENCE [LARGE SCALE GENOMIC DNA]</scope>
    <source>
        <strain evidence="2 3">NCTC 12101</strain>
    </source>
</reference>
<sequence length="61" mass="7434">IPNINQDYNYSEIYIISNNKNLIYHLYDDRGLWLAFNNTKDFVRYSKKYNDLILDLNNEDI</sequence>
<dbReference type="Pfam" id="PF13021">
    <property type="entry name" value="DUF3885"/>
    <property type="match status" value="1"/>
</dbReference>
<dbReference type="AlphaFoldDB" id="A0AAP8PPH2"/>
<gene>
    <name evidence="2" type="ORF">CD158_08705</name>
</gene>
<dbReference type="RefSeq" id="WP_142382003.1">
    <property type="nucleotide sequence ID" value="NZ_PPQW01000065.1"/>
</dbReference>
<name>A0AAP8PPH2_9STAP</name>
<protein>
    <recommendedName>
        <fullName evidence="1">DUF3885 domain-containing protein</fullName>
    </recommendedName>
</protein>
<dbReference type="Proteomes" id="UP000242470">
    <property type="component" value="Unassembled WGS sequence"/>
</dbReference>
<evidence type="ECO:0000259" key="1">
    <source>
        <dbReference type="Pfam" id="PF13021"/>
    </source>
</evidence>
<dbReference type="InterPro" id="IPR024976">
    <property type="entry name" value="DUF3885"/>
</dbReference>
<dbReference type="EMBL" id="PPQW01000065">
    <property type="protein sequence ID" value="PNZ66398.1"/>
    <property type="molecule type" value="Genomic_DNA"/>
</dbReference>
<feature type="non-terminal residue" evidence="2">
    <location>
        <position position="1"/>
    </location>
</feature>